<accession>W4LJK4</accession>
<comment type="caution">
    <text evidence="1">The sequence shown here is derived from an EMBL/GenBank/DDBJ whole genome shotgun (WGS) entry which is preliminary data.</text>
</comment>
<protein>
    <recommendedName>
        <fullName evidence="3">Transposase IS204/IS1001/IS1096/IS1165 DDE domain-containing protein</fullName>
    </recommendedName>
</protein>
<gene>
    <name evidence="1" type="ORF">ETSY2_43745</name>
</gene>
<evidence type="ECO:0000313" key="1">
    <source>
        <dbReference type="EMBL" id="ETW97870.1"/>
    </source>
</evidence>
<dbReference type="EMBL" id="AZHX01002003">
    <property type="protein sequence ID" value="ETW97870.1"/>
    <property type="molecule type" value="Genomic_DNA"/>
</dbReference>
<reference evidence="1 2" key="1">
    <citation type="journal article" date="2014" name="Nature">
        <title>An environmental bacterial taxon with a large and distinct metabolic repertoire.</title>
        <authorList>
            <person name="Wilson M.C."/>
            <person name="Mori T."/>
            <person name="Ruckert C."/>
            <person name="Uria A.R."/>
            <person name="Helf M.J."/>
            <person name="Takada K."/>
            <person name="Gernert C."/>
            <person name="Steffens U.A."/>
            <person name="Heycke N."/>
            <person name="Schmitt S."/>
            <person name="Rinke C."/>
            <person name="Helfrich E.J."/>
            <person name="Brachmann A.O."/>
            <person name="Gurgui C."/>
            <person name="Wakimoto T."/>
            <person name="Kracht M."/>
            <person name="Crusemann M."/>
            <person name="Hentschel U."/>
            <person name="Abe I."/>
            <person name="Matsunaga S."/>
            <person name="Kalinowski J."/>
            <person name="Takeyama H."/>
            <person name="Piel J."/>
        </authorList>
    </citation>
    <scope>NUCLEOTIDE SEQUENCE [LARGE SCALE GENOMIC DNA]</scope>
    <source>
        <strain evidence="2">TSY2</strain>
    </source>
</reference>
<evidence type="ECO:0000313" key="2">
    <source>
        <dbReference type="Proteomes" id="UP000019140"/>
    </source>
</evidence>
<dbReference type="AlphaFoldDB" id="W4LJK4"/>
<name>W4LJK4_9BACT</name>
<keyword evidence="2" id="KW-1185">Reference proteome</keyword>
<sequence length="363" mass="41758">MKFTRRPDLDPQTRIEIVKHAWINQGIYGKMVQIAQDYQISRTFLYQLTWAAKHHLEALFSDPQPVVEPPHLQLEPWILLLRLEGRCSIPSISSIFKHFDYQPSSVDYLSEYLQDYGRSVPSTLSMAQKKVVFYLSDEIFAIQDPILVTIDAHSTAILKIELASDRSAKTWETHFKTLGAHRFHSLGMASDRGVGLKAGYQAACQEGFWVCDQFHEFQDLFNCCHQFERQAYRAIAGEHEAAEKFANAKSEANLQKRLDQYEKAQKSCEHAIEKYDQFDVLLRMLSETLYLCSSSGRLRTVEGVRSDLTVILNLIEEEINDDKLPKLLKPIRSHIDDLLVPFRQVEQVHTGLLESMPEQIVDA</sequence>
<evidence type="ECO:0008006" key="3">
    <source>
        <dbReference type="Google" id="ProtNLM"/>
    </source>
</evidence>
<proteinExistence type="predicted"/>
<organism evidence="1 2">
    <name type="scientific">Candidatus Entotheonella gemina</name>
    <dbReference type="NCBI Taxonomy" id="1429439"/>
    <lineage>
        <taxon>Bacteria</taxon>
        <taxon>Pseudomonadati</taxon>
        <taxon>Nitrospinota/Tectimicrobiota group</taxon>
        <taxon>Candidatus Tectimicrobiota</taxon>
        <taxon>Candidatus Entotheonellia</taxon>
        <taxon>Candidatus Entotheonellales</taxon>
        <taxon>Candidatus Entotheonellaceae</taxon>
        <taxon>Candidatus Entotheonella</taxon>
    </lineage>
</organism>
<dbReference type="Proteomes" id="UP000019140">
    <property type="component" value="Unassembled WGS sequence"/>
</dbReference>
<dbReference type="HOGENOM" id="CLU_917288_0_0_7"/>